<dbReference type="RefSeq" id="XP_003028873.1">
    <property type="nucleotide sequence ID" value="XM_003028827.1"/>
</dbReference>
<dbReference type="GO" id="GO:0016491">
    <property type="term" value="F:oxidoreductase activity"/>
    <property type="evidence" value="ECO:0007669"/>
    <property type="project" value="UniProtKB-KW"/>
</dbReference>
<gene>
    <name evidence="4" type="ORF">SCHCODRAFT_59741</name>
</gene>
<organism evidence="5">
    <name type="scientific">Schizophyllum commune (strain H4-8 / FGSC 9210)</name>
    <name type="common">Split gill fungus</name>
    <dbReference type="NCBI Taxonomy" id="578458"/>
    <lineage>
        <taxon>Eukaryota</taxon>
        <taxon>Fungi</taxon>
        <taxon>Dikarya</taxon>
        <taxon>Basidiomycota</taxon>
        <taxon>Agaricomycotina</taxon>
        <taxon>Agaricomycetes</taxon>
        <taxon>Agaricomycetidae</taxon>
        <taxon>Agaricales</taxon>
        <taxon>Schizophyllaceae</taxon>
        <taxon>Schizophyllum</taxon>
    </lineage>
</organism>
<evidence type="ECO:0000313" key="5">
    <source>
        <dbReference type="Proteomes" id="UP000007431"/>
    </source>
</evidence>
<dbReference type="eggNOG" id="KOG0069">
    <property type="taxonomic scope" value="Eukaryota"/>
</dbReference>
<name>D8QDC9_SCHCM</name>
<dbReference type="OrthoDB" id="298012at2759"/>
<dbReference type="AlphaFoldDB" id="D8QDC9"/>
<keyword evidence="2" id="KW-0520">NAD</keyword>
<dbReference type="InterPro" id="IPR006140">
    <property type="entry name" value="D-isomer_DH_NAD-bd"/>
</dbReference>
<dbReference type="InParanoid" id="D8QDC9"/>
<dbReference type="PANTHER" id="PTHR43333:SF1">
    <property type="entry name" value="D-ISOMER SPECIFIC 2-HYDROXYACID DEHYDROGENASE NAD-BINDING DOMAIN-CONTAINING PROTEIN"/>
    <property type="match status" value="1"/>
</dbReference>
<evidence type="ECO:0000313" key="4">
    <source>
        <dbReference type="EMBL" id="EFI93970.1"/>
    </source>
</evidence>
<dbReference type="EMBL" id="GL377310">
    <property type="protein sequence ID" value="EFI93970.1"/>
    <property type="molecule type" value="Genomic_DNA"/>
</dbReference>
<evidence type="ECO:0000256" key="2">
    <source>
        <dbReference type="ARBA" id="ARBA00023027"/>
    </source>
</evidence>
<reference evidence="4 5" key="1">
    <citation type="journal article" date="2010" name="Nat. Biotechnol.">
        <title>Genome sequence of the model mushroom Schizophyllum commune.</title>
        <authorList>
            <person name="Ohm R.A."/>
            <person name="de Jong J.F."/>
            <person name="Lugones L.G."/>
            <person name="Aerts A."/>
            <person name="Kothe E."/>
            <person name="Stajich J.E."/>
            <person name="de Vries R.P."/>
            <person name="Record E."/>
            <person name="Levasseur A."/>
            <person name="Baker S.E."/>
            <person name="Bartholomew K.A."/>
            <person name="Coutinho P.M."/>
            <person name="Erdmann S."/>
            <person name="Fowler T.J."/>
            <person name="Gathman A.C."/>
            <person name="Lombard V."/>
            <person name="Henrissat B."/>
            <person name="Knabe N."/>
            <person name="Kuees U."/>
            <person name="Lilly W.W."/>
            <person name="Lindquist E."/>
            <person name="Lucas S."/>
            <person name="Magnuson J.K."/>
            <person name="Piumi F."/>
            <person name="Raudaskoski M."/>
            <person name="Salamov A."/>
            <person name="Schmutz J."/>
            <person name="Schwarze F.W.M.R."/>
            <person name="vanKuyk P.A."/>
            <person name="Horton J.S."/>
            <person name="Grigoriev I.V."/>
            <person name="Woesten H.A.B."/>
        </authorList>
    </citation>
    <scope>NUCLEOTIDE SEQUENCE [LARGE SCALE GENOMIC DNA]</scope>
    <source>
        <strain evidence="5">H4-8 / FGSC 9210</strain>
    </source>
</reference>
<dbReference type="KEGG" id="scm:SCHCO_02637668"/>
<dbReference type="GO" id="GO:0051287">
    <property type="term" value="F:NAD binding"/>
    <property type="evidence" value="ECO:0007669"/>
    <property type="project" value="InterPro"/>
</dbReference>
<accession>D8QDC9</accession>
<dbReference type="Proteomes" id="UP000007431">
    <property type="component" value="Unassembled WGS sequence"/>
</dbReference>
<dbReference type="VEuPathDB" id="FungiDB:SCHCODRAFT_02637668"/>
<dbReference type="InterPro" id="IPR036291">
    <property type="entry name" value="NAD(P)-bd_dom_sf"/>
</dbReference>
<keyword evidence="1" id="KW-0560">Oxidoreductase</keyword>
<dbReference type="HOGENOM" id="CLU_019796_1_0_1"/>
<evidence type="ECO:0000259" key="3">
    <source>
        <dbReference type="Pfam" id="PF02826"/>
    </source>
</evidence>
<dbReference type="Pfam" id="PF02826">
    <property type="entry name" value="2-Hacid_dh_C"/>
    <property type="match status" value="1"/>
</dbReference>
<dbReference type="OMA" id="WIIALER"/>
<proteinExistence type="predicted"/>
<protein>
    <recommendedName>
        <fullName evidence="3">D-isomer specific 2-hydroxyacid dehydrogenase NAD-binding domain-containing protein</fullName>
    </recommendedName>
</protein>
<dbReference type="SUPFAM" id="SSF51735">
    <property type="entry name" value="NAD(P)-binding Rossmann-fold domains"/>
    <property type="match status" value="1"/>
</dbReference>
<dbReference type="Gene3D" id="3.40.50.720">
    <property type="entry name" value="NAD(P)-binding Rossmann-like Domain"/>
    <property type="match status" value="2"/>
</dbReference>
<dbReference type="FunFam" id="3.40.50.720:FF:000363">
    <property type="entry name" value="D-isomer specific 2-hydroxyacid dehydrogenase"/>
    <property type="match status" value="1"/>
</dbReference>
<sequence>MPPALNTLGVTCVLSDKSLAQVRALFPTVHYYPKEDIPLDLLAQCDVLYANPGGLPPHVTDVKQVPKLVHLQLRCAGADKALKHPAVLPLLEQGKEPPFTLATSSGLHTIAIPQYIIGTTLAVYHRLQQQILFTKNEKRWPSHSEVVGDTEPYYPPSVNEYNYYGRSLRGKTIGMLGYGHIARETARLFQAFGCEVIAANTQGKARVDNGFFYPGTGDKDGTIPRAYFSTEDEAGMQDFYRQTDVLVASLPGTEKTKGYLTEEKLKLLKPYAAFVNVGRGSLVTSEALLARLDAPQGLCGVALDVTNPEPLPPNHPLYSHPRAIITPHVSGVGENEFEIAVDVFEFNVRKLREGEGVGHPVQWLRGY</sequence>
<dbReference type="PANTHER" id="PTHR43333">
    <property type="entry name" value="2-HACID_DH_C DOMAIN-CONTAINING PROTEIN"/>
    <property type="match status" value="1"/>
</dbReference>
<dbReference type="STRING" id="578458.D8QDC9"/>
<keyword evidence="5" id="KW-1185">Reference proteome</keyword>
<evidence type="ECO:0000256" key="1">
    <source>
        <dbReference type="ARBA" id="ARBA00023002"/>
    </source>
</evidence>
<dbReference type="GeneID" id="9590357"/>
<feature type="domain" description="D-isomer specific 2-hydroxyacid dehydrogenase NAD-binding" evidence="3">
    <location>
        <begin position="161"/>
        <end position="330"/>
    </location>
</feature>